<dbReference type="Gene3D" id="3.90.650.10">
    <property type="entry name" value="PurM-like C-terminal domain"/>
    <property type="match status" value="1"/>
</dbReference>
<dbReference type="InterPro" id="IPR016188">
    <property type="entry name" value="PurM-like_N"/>
</dbReference>
<evidence type="ECO:0000259" key="3">
    <source>
        <dbReference type="Pfam" id="PF00586"/>
    </source>
</evidence>
<feature type="binding site" evidence="2">
    <location>
        <position position="265"/>
    </location>
    <ligand>
        <name>Mg(2+)</name>
        <dbReference type="ChEBI" id="CHEBI:18420"/>
        <label>5</label>
    </ligand>
</feature>
<name>A0ABP7USZ6_9BACT</name>
<reference evidence="5" key="1">
    <citation type="journal article" date="2019" name="Int. J. Syst. Evol. Microbiol.">
        <title>The Global Catalogue of Microorganisms (GCM) 10K type strain sequencing project: providing services to taxonomists for standard genome sequencing and annotation.</title>
        <authorList>
            <consortium name="The Broad Institute Genomics Platform"/>
            <consortium name="The Broad Institute Genome Sequencing Center for Infectious Disease"/>
            <person name="Wu L."/>
            <person name="Ma J."/>
        </authorList>
    </citation>
    <scope>NUCLEOTIDE SEQUENCE [LARGE SCALE GENOMIC DNA]</scope>
    <source>
        <strain evidence="5">JCM 17225</strain>
    </source>
</reference>
<feature type="binding site" evidence="2">
    <location>
        <position position="111"/>
    </location>
    <ligand>
        <name>Mg(2+)</name>
        <dbReference type="ChEBI" id="CHEBI:18420"/>
        <label>3</label>
    </ligand>
</feature>
<sequence>MLRPVTQLLNAKPDVDNCLRIPDNNILMSEKLTPLNAIGEFALIRRLQAGISTRQPGTVLGIGDDAAIIRPTAGQDVVMTTDLLVEGIHFDLSFCPLRHLGYKAVAVNVSDVAAMNALPTQLVVALSAGPRFTVEAIEELYAGMRLACEAYNVDLVGGDTTASRGGLTLGITVLGEVAAGEAVRRSGGQPTDLLCVTGDLGGAFLGLQVLEREKQAFMADPETQPELANYEYVVQRQLRPEARLDIVHELRERGIQPTSMIDISDGLASEVLHLCTASGTGARVFTEFLPLANPTLEAAAEFNLDPLTCALNGGEDYELLFTVPVTDHEKIKNHPDITIIGHLTDKSDGTNLVTKAGQAVPLQAQGWTSF</sequence>
<evidence type="ECO:0000313" key="5">
    <source>
        <dbReference type="Proteomes" id="UP001501469"/>
    </source>
</evidence>
<feature type="binding site" evidence="2">
    <location>
        <position position="65"/>
    </location>
    <ligand>
        <name>Mg(2+)</name>
        <dbReference type="ChEBI" id="CHEBI:18420"/>
        <label>4</label>
    </ligand>
</feature>
<dbReference type="GO" id="GO:0016301">
    <property type="term" value="F:kinase activity"/>
    <property type="evidence" value="ECO:0007669"/>
    <property type="project" value="UniProtKB-KW"/>
</dbReference>
<feature type="binding site" evidence="2">
    <location>
        <position position="80"/>
    </location>
    <ligand>
        <name>Mg(2+)</name>
        <dbReference type="ChEBI" id="CHEBI:18420"/>
        <label>4</label>
    </ligand>
</feature>
<feature type="binding site" evidence="2">
    <location>
        <position position="185"/>
    </location>
    <ligand>
        <name>ATP</name>
        <dbReference type="ChEBI" id="CHEBI:30616"/>
    </ligand>
</feature>
<feature type="binding site" evidence="2">
    <location>
        <position position="82"/>
    </location>
    <ligand>
        <name>Mg(2+)</name>
        <dbReference type="ChEBI" id="CHEBI:18420"/>
        <label>1</label>
    </ligand>
</feature>
<feature type="binding site" evidence="2">
    <location>
        <position position="141"/>
    </location>
    <ligand>
        <name>ATP</name>
        <dbReference type="ChEBI" id="CHEBI:30616"/>
    </ligand>
</feature>
<dbReference type="CDD" id="cd02194">
    <property type="entry name" value="ThiL"/>
    <property type="match status" value="1"/>
</dbReference>
<feature type="domain" description="PurM-like N-terminal" evidence="3">
    <location>
        <begin position="63"/>
        <end position="177"/>
    </location>
</feature>
<comment type="miscellaneous">
    <text evidence="2">Reaction mechanism of ThiL seems to utilize a direct, inline transfer of the gamma-phosphate of ATP to TMP rather than a phosphorylated enzyme intermediate.</text>
</comment>
<dbReference type="SUPFAM" id="SSF56042">
    <property type="entry name" value="PurM C-terminal domain-like"/>
    <property type="match status" value="1"/>
</dbReference>
<comment type="function">
    <text evidence="2">Catalyzes the ATP-dependent phosphorylation of thiamine-monophosphate (TMP) to form thiamine-pyrophosphate (TPP), the active form of vitamin B1.</text>
</comment>
<feature type="binding site" evidence="2">
    <location>
        <position position="264"/>
    </location>
    <ligand>
        <name>ATP</name>
        <dbReference type="ChEBI" id="CHEBI:30616"/>
    </ligand>
</feature>
<dbReference type="PANTHER" id="PTHR30270:SF0">
    <property type="entry name" value="THIAMINE-MONOPHOSPHATE KINASE"/>
    <property type="match status" value="1"/>
</dbReference>
<keyword evidence="2" id="KW-0808">Transferase</keyword>
<keyword evidence="5" id="KW-1185">Reference proteome</keyword>
<keyword evidence="2" id="KW-0067">ATP-binding</keyword>
<comment type="pathway">
    <text evidence="2">Cofactor biosynthesis; thiamine diphosphate biosynthesis; thiamine diphosphate from thiamine phosphate: step 1/1.</text>
</comment>
<protein>
    <recommendedName>
        <fullName evidence="2">Thiamine-monophosphate kinase</fullName>
        <shortName evidence="2">TMP kinase</shortName>
        <shortName evidence="2">Thiamine-phosphate kinase</shortName>
        <ecNumber evidence="2">2.7.4.16</ecNumber>
    </recommendedName>
</protein>
<feature type="binding site" evidence="2">
    <location>
        <begin position="158"/>
        <end position="159"/>
    </location>
    <ligand>
        <name>ATP</name>
        <dbReference type="ChEBI" id="CHEBI:30616"/>
    </ligand>
</feature>
<feature type="binding site" evidence="2">
    <location>
        <position position="367"/>
    </location>
    <ligand>
        <name>substrate</name>
    </ligand>
</feature>
<dbReference type="HAMAP" id="MF_02128">
    <property type="entry name" value="TMP_kinase"/>
    <property type="match status" value="1"/>
</dbReference>
<feature type="binding site" evidence="2">
    <location>
        <position position="159"/>
    </location>
    <ligand>
        <name>Mg(2+)</name>
        <dbReference type="ChEBI" id="CHEBI:18420"/>
        <label>1</label>
    </ligand>
</feature>
<comment type="catalytic activity">
    <reaction evidence="2">
        <text>thiamine phosphate + ATP = thiamine diphosphate + ADP</text>
        <dbReference type="Rhea" id="RHEA:15913"/>
        <dbReference type="ChEBI" id="CHEBI:30616"/>
        <dbReference type="ChEBI" id="CHEBI:37575"/>
        <dbReference type="ChEBI" id="CHEBI:58937"/>
        <dbReference type="ChEBI" id="CHEBI:456216"/>
        <dbReference type="EC" id="2.7.4.16"/>
    </reaction>
</comment>
<feature type="binding site" evidence="2">
    <location>
        <position position="89"/>
    </location>
    <ligand>
        <name>substrate</name>
    </ligand>
</feature>
<proteinExistence type="inferred from homology"/>
<accession>A0ABP7USZ6</accession>
<dbReference type="PIRSF" id="PIRSF005303">
    <property type="entry name" value="Thiam_monoph_kin"/>
    <property type="match status" value="1"/>
</dbReference>
<dbReference type="EMBL" id="BAABDK010000033">
    <property type="protein sequence ID" value="GAA4052064.1"/>
    <property type="molecule type" value="Genomic_DNA"/>
</dbReference>
<feature type="binding site" evidence="2">
    <location>
        <position position="81"/>
    </location>
    <ligand>
        <name>Mg(2+)</name>
        <dbReference type="ChEBI" id="CHEBI:18420"/>
        <label>1</label>
    </ligand>
</feature>
<dbReference type="Pfam" id="PF00586">
    <property type="entry name" value="AIRS"/>
    <property type="match status" value="1"/>
</dbReference>
<evidence type="ECO:0000256" key="2">
    <source>
        <dbReference type="HAMAP-Rule" id="MF_02128"/>
    </source>
</evidence>
<feature type="binding site" evidence="2">
    <location>
        <position position="111"/>
    </location>
    <ligand>
        <name>Mg(2+)</name>
        <dbReference type="ChEBI" id="CHEBI:18420"/>
        <label>4</label>
    </ligand>
</feature>
<feature type="binding site" evidence="2">
    <location>
        <position position="315"/>
    </location>
    <ligand>
        <name>substrate</name>
    </ligand>
</feature>
<comment type="similarity">
    <text evidence="2">Belongs to the thiamine-monophosphate kinase family.</text>
</comment>
<keyword evidence="2" id="KW-0460">Magnesium</keyword>
<keyword evidence="2" id="KW-0479">Metal-binding</keyword>
<dbReference type="PANTHER" id="PTHR30270">
    <property type="entry name" value="THIAMINE-MONOPHOSPHATE KINASE"/>
    <property type="match status" value="1"/>
</dbReference>
<dbReference type="InterPro" id="IPR006283">
    <property type="entry name" value="ThiL-like"/>
</dbReference>
<evidence type="ECO:0000313" key="4">
    <source>
        <dbReference type="EMBL" id="GAA4052064.1"/>
    </source>
</evidence>
<dbReference type="InterPro" id="IPR036676">
    <property type="entry name" value="PurM-like_C_sf"/>
</dbReference>
<organism evidence="4 5">
    <name type="scientific">Hymenobacter glaciei</name>
    <dbReference type="NCBI Taxonomy" id="877209"/>
    <lineage>
        <taxon>Bacteria</taxon>
        <taxon>Pseudomonadati</taxon>
        <taxon>Bacteroidota</taxon>
        <taxon>Cytophagia</taxon>
        <taxon>Cytophagales</taxon>
        <taxon>Hymenobacteraceae</taxon>
        <taxon>Hymenobacter</taxon>
    </lineage>
</organism>
<feature type="binding site" evidence="2">
    <location>
        <position position="262"/>
    </location>
    <ligand>
        <name>Mg(2+)</name>
        <dbReference type="ChEBI" id="CHEBI:18420"/>
        <label>3</label>
    </ligand>
</feature>
<keyword evidence="2" id="KW-0547">Nucleotide-binding</keyword>
<keyword evidence="1 2" id="KW-0784">Thiamine biosynthesis</keyword>
<dbReference type="Proteomes" id="UP001501469">
    <property type="component" value="Unassembled WGS sequence"/>
</dbReference>
<evidence type="ECO:0000256" key="1">
    <source>
        <dbReference type="ARBA" id="ARBA00022977"/>
    </source>
</evidence>
<dbReference type="SUPFAM" id="SSF55326">
    <property type="entry name" value="PurM N-terminal domain-like"/>
    <property type="match status" value="1"/>
</dbReference>
<dbReference type="NCBIfam" id="TIGR01379">
    <property type="entry name" value="thiL"/>
    <property type="match status" value="1"/>
</dbReference>
<gene>
    <name evidence="2 4" type="primary">thiL</name>
    <name evidence="4" type="ORF">GCM10022409_43700</name>
</gene>
<dbReference type="EC" id="2.7.4.16" evidence="2"/>
<keyword evidence="2 4" id="KW-0418">Kinase</keyword>
<dbReference type="Gene3D" id="3.30.1330.10">
    <property type="entry name" value="PurM-like, N-terminal domain"/>
    <property type="match status" value="1"/>
</dbReference>
<feature type="binding site" evidence="2">
    <location>
        <position position="65"/>
    </location>
    <ligand>
        <name>Mg(2+)</name>
        <dbReference type="ChEBI" id="CHEBI:18420"/>
        <label>3</label>
    </ligand>
</feature>
<feature type="binding site" evidence="2">
    <location>
        <position position="111"/>
    </location>
    <ligand>
        <name>Mg(2+)</name>
        <dbReference type="ChEBI" id="CHEBI:18420"/>
        <label>2</label>
    </ligand>
</feature>
<comment type="caution">
    <text evidence="4">The sequence shown here is derived from an EMBL/GenBank/DDBJ whole genome shotgun (WGS) entry which is preliminary data.</text>
</comment>
<dbReference type="InterPro" id="IPR036921">
    <property type="entry name" value="PurM-like_N_sf"/>
</dbReference>
<feature type="binding site" evidence="2">
    <location>
        <position position="82"/>
    </location>
    <ligand>
        <name>Mg(2+)</name>
        <dbReference type="ChEBI" id="CHEBI:18420"/>
        <label>2</label>
    </ligand>
</feature>